<evidence type="ECO:0000313" key="1">
    <source>
        <dbReference type="EMBL" id="RII42484.1"/>
    </source>
</evidence>
<reference evidence="1 2" key="1">
    <citation type="submission" date="2018-07" db="EMBL/GenBank/DDBJ databases">
        <title>Arthrobacter sp. nov., isolated from raw cow's milk with high bacterial count.</title>
        <authorList>
            <person name="Hahne J."/>
            <person name="Isele D."/>
            <person name="Lipski A."/>
        </authorList>
    </citation>
    <scope>NUCLEOTIDE SEQUENCE [LARGE SCALE GENOMIC DNA]</scope>
    <source>
        <strain evidence="1 2">JZ R-35</strain>
    </source>
</reference>
<accession>A0A399JB92</accession>
<gene>
    <name evidence="1" type="ORF">DWB68_06960</name>
</gene>
<dbReference type="Gene3D" id="1.25.40.290">
    <property type="entry name" value="ARM repeat domains"/>
    <property type="match status" value="1"/>
</dbReference>
<protein>
    <submittedName>
        <fullName evidence="1">DNA alkylation repair protein</fullName>
    </submittedName>
</protein>
<organism evidence="1 2">
    <name type="scientific">Galactobacter valiniphilus</name>
    <dbReference type="NCBI Taxonomy" id="2676122"/>
    <lineage>
        <taxon>Bacteria</taxon>
        <taxon>Bacillati</taxon>
        <taxon>Actinomycetota</taxon>
        <taxon>Actinomycetes</taxon>
        <taxon>Micrococcales</taxon>
        <taxon>Micrococcaceae</taxon>
        <taxon>Galactobacter</taxon>
    </lineage>
</organism>
<comment type="caution">
    <text evidence="1">The sequence shown here is derived from an EMBL/GenBank/DDBJ whole genome shotgun (WGS) entry which is preliminary data.</text>
</comment>
<dbReference type="InterPro" id="IPR016024">
    <property type="entry name" value="ARM-type_fold"/>
</dbReference>
<dbReference type="RefSeq" id="WP_119424426.1">
    <property type="nucleotide sequence ID" value="NZ_QQXK01000011.1"/>
</dbReference>
<keyword evidence="2" id="KW-1185">Reference proteome</keyword>
<name>A0A399JB92_9MICC</name>
<dbReference type="SUPFAM" id="SSF48371">
    <property type="entry name" value="ARM repeat"/>
    <property type="match status" value="1"/>
</dbReference>
<dbReference type="AlphaFoldDB" id="A0A399JB92"/>
<sequence length="367" mass="39179">MPMADELLGAPQAAAFHAALSAASGRELPGLRAAAAPEALTPLALSARASALAEAALAELPGDFASVAGSLRVAAQDPAFEGWLIWPAGLTAARSALKAGDEGSFDEAMEILALLTPRNTSEFAIRELLRARPERGIEIMRGWVGHPHHHVRRLASEGSRPLLPWGLRVPALVKDPGLAAPILEALRGDPQDYVYRSVANHLNDHSRHHPQWVLSTAEAWAAAPRGNGEWVIKHGLRTLIKRGEPGALRLLGFSSEDLGVEGPVVATPEVPFGGELRFEGSVANRGAAPARVAIDWALHLRGARGAARRKVFKLAAPTLAPGERLDIERAFSFRPITTRAYYPGEHAVELLVNGTSHGPVPFELLEP</sequence>
<dbReference type="Proteomes" id="UP000265419">
    <property type="component" value="Unassembled WGS sequence"/>
</dbReference>
<proteinExistence type="predicted"/>
<dbReference type="EMBL" id="QQXK01000011">
    <property type="protein sequence ID" value="RII42484.1"/>
    <property type="molecule type" value="Genomic_DNA"/>
</dbReference>
<evidence type="ECO:0000313" key="2">
    <source>
        <dbReference type="Proteomes" id="UP000265419"/>
    </source>
</evidence>